<keyword evidence="3" id="KW-0238">DNA-binding</keyword>
<dbReference type="SUPFAM" id="SSF46785">
    <property type="entry name" value="Winged helix' DNA-binding domain"/>
    <property type="match status" value="1"/>
</dbReference>
<organism evidence="6 7">
    <name type="scientific">Corallococcus exiguus</name>
    <dbReference type="NCBI Taxonomy" id="83462"/>
    <lineage>
        <taxon>Bacteria</taxon>
        <taxon>Pseudomonadati</taxon>
        <taxon>Myxococcota</taxon>
        <taxon>Myxococcia</taxon>
        <taxon>Myxococcales</taxon>
        <taxon>Cystobacterineae</taxon>
        <taxon>Myxococcaceae</taxon>
        <taxon>Corallococcus</taxon>
    </lineage>
</organism>
<feature type="domain" description="HTH lysR-type" evidence="5">
    <location>
        <begin position="3"/>
        <end position="60"/>
    </location>
</feature>
<sequence>MSDPLQGVAVFVEAVEAGGFSAAAAKLNLSRSAVGKTVARLEERLGVRLFHRTTRSQGLTQDGQVFYERCLRALGELRAGEALLESGKQEVAGRLRVSMPVLYGRRCVAPILRDLARAHPKLELDLSFNDRIVDLMEDGFDLVLRSVGTRGLDAGDGLTARRVGFQRMTVCASPGYLRKHGTPRTLEALSGHDAIRYVRSGTTRPWLFPQEDGTNVELVPRARLRFDDLEAILDAAIAGMGLAWLPCWLIQDAVRDKKLVRVLTDLPGLCFDVHALWPTSPHLPVRVRVAIDALAQKLPAFVK</sequence>
<dbReference type="InterPro" id="IPR036390">
    <property type="entry name" value="WH_DNA-bd_sf"/>
</dbReference>
<reference evidence="6 7" key="1">
    <citation type="submission" date="2020-01" db="EMBL/GenBank/DDBJ databases">
        <title>The draft genome sequence of Corallococcus exiguus DSM 14696.</title>
        <authorList>
            <person name="Zhang X."/>
            <person name="Zhu H."/>
        </authorList>
    </citation>
    <scope>NUCLEOTIDE SEQUENCE [LARGE SCALE GENOMIC DNA]</scope>
    <source>
        <strain evidence="6 7">DSM 14696</strain>
    </source>
</reference>
<evidence type="ECO:0000256" key="2">
    <source>
        <dbReference type="ARBA" id="ARBA00023015"/>
    </source>
</evidence>
<proteinExistence type="inferred from homology"/>
<evidence type="ECO:0000313" key="6">
    <source>
        <dbReference type="EMBL" id="NBC43404.1"/>
    </source>
</evidence>
<dbReference type="Gene3D" id="3.40.190.290">
    <property type="match status" value="1"/>
</dbReference>
<dbReference type="PROSITE" id="PS50931">
    <property type="entry name" value="HTH_LYSR"/>
    <property type="match status" value="1"/>
</dbReference>
<dbReference type="GO" id="GO:0003677">
    <property type="term" value="F:DNA binding"/>
    <property type="evidence" value="ECO:0007669"/>
    <property type="project" value="UniProtKB-KW"/>
</dbReference>
<dbReference type="Pfam" id="PF03466">
    <property type="entry name" value="LysR_substrate"/>
    <property type="match status" value="1"/>
</dbReference>
<dbReference type="GeneID" id="64079019"/>
<dbReference type="InterPro" id="IPR058163">
    <property type="entry name" value="LysR-type_TF_proteobact-type"/>
</dbReference>
<dbReference type="GO" id="GO:0003700">
    <property type="term" value="F:DNA-binding transcription factor activity"/>
    <property type="evidence" value="ECO:0007669"/>
    <property type="project" value="InterPro"/>
</dbReference>
<keyword evidence="4" id="KW-0804">Transcription</keyword>
<dbReference type="CDD" id="cd08475">
    <property type="entry name" value="PBP2_CrgA_like_6"/>
    <property type="match status" value="1"/>
</dbReference>
<evidence type="ECO:0000256" key="1">
    <source>
        <dbReference type="ARBA" id="ARBA00009437"/>
    </source>
</evidence>
<dbReference type="PRINTS" id="PR00039">
    <property type="entry name" value="HTHLYSR"/>
</dbReference>
<dbReference type="InterPro" id="IPR000847">
    <property type="entry name" value="LysR_HTH_N"/>
</dbReference>
<keyword evidence="7" id="KW-1185">Reference proteome</keyword>
<dbReference type="Proteomes" id="UP000537825">
    <property type="component" value="Unassembled WGS sequence"/>
</dbReference>
<name>A0A7X4YDI0_9BACT</name>
<evidence type="ECO:0000256" key="4">
    <source>
        <dbReference type="ARBA" id="ARBA00023163"/>
    </source>
</evidence>
<comment type="caution">
    <text evidence="6">The sequence shown here is derived from an EMBL/GenBank/DDBJ whole genome shotgun (WGS) entry which is preliminary data.</text>
</comment>
<dbReference type="FunFam" id="1.10.10.10:FF:000001">
    <property type="entry name" value="LysR family transcriptional regulator"/>
    <property type="match status" value="1"/>
</dbReference>
<keyword evidence="2" id="KW-0805">Transcription regulation</keyword>
<dbReference type="RefSeq" id="WP_139921384.1">
    <property type="nucleotide sequence ID" value="NZ_CBCSLE010000058.1"/>
</dbReference>
<accession>A0A7X4YDI0</accession>
<dbReference type="Gene3D" id="1.10.10.10">
    <property type="entry name" value="Winged helix-like DNA-binding domain superfamily/Winged helix DNA-binding domain"/>
    <property type="match status" value="1"/>
</dbReference>
<protein>
    <submittedName>
        <fullName evidence="6">LysR family transcriptional regulator</fullName>
    </submittedName>
</protein>
<gene>
    <name evidence="6" type="ORF">GTZ93_26740</name>
</gene>
<comment type="similarity">
    <text evidence="1">Belongs to the LysR transcriptional regulatory family.</text>
</comment>
<dbReference type="PANTHER" id="PTHR30537:SF5">
    <property type="entry name" value="HTH-TYPE TRANSCRIPTIONAL ACTIVATOR TTDR-RELATED"/>
    <property type="match status" value="1"/>
</dbReference>
<dbReference type="InterPro" id="IPR036388">
    <property type="entry name" value="WH-like_DNA-bd_sf"/>
</dbReference>
<dbReference type="SUPFAM" id="SSF53850">
    <property type="entry name" value="Periplasmic binding protein-like II"/>
    <property type="match status" value="1"/>
</dbReference>
<evidence type="ECO:0000313" key="7">
    <source>
        <dbReference type="Proteomes" id="UP000537825"/>
    </source>
</evidence>
<dbReference type="AlphaFoldDB" id="A0A7X4YDI0"/>
<dbReference type="Pfam" id="PF00126">
    <property type="entry name" value="HTH_1"/>
    <property type="match status" value="1"/>
</dbReference>
<dbReference type="EMBL" id="JAAAPK010000008">
    <property type="protein sequence ID" value="NBC43404.1"/>
    <property type="molecule type" value="Genomic_DNA"/>
</dbReference>
<dbReference type="InterPro" id="IPR005119">
    <property type="entry name" value="LysR_subst-bd"/>
</dbReference>
<evidence type="ECO:0000259" key="5">
    <source>
        <dbReference type="PROSITE" id="PS50931"/>
    </source>
</evidence>
<dbReference type="PANTHER" id="PTHR30537">
    <property type="entry name" value="HTH-TYPE TRANSCRIPTIONAL REGULATOR"/>
    <property type="match status" value="1"/>
</dbReference>
<evidence type="ECO:0000256" key="3">
    <source>
        <dbReference type="ARBA" id="ARBA00023125"/>
    </source>
</evidence>